<feature type="domain" description="Histidine kinase" evidence="4">
    <location>
        <begin position="157"/>
        <end position="375"/>
    </location>
</feature>
<dbReference type="InterPro" id="IPR005467">
    <property type="entry name" value="His_kinase_dom"/>
</dbReference>
<name>A0AB35X2T2_9PSED</name>
<dbReference type="GO" id="GO:0000155">
    <property type="term" value="F:phosphorelay sensor kinase activity"/>
    <property type="evidence" value="ECO:0007669"/>
    <property type="project" value="InterPro"/>
</dbReference>
<dbReference type="Gene3D" id="3.30.565.10">
    <property type="entry name" value="Histidine kinase-like ATPase, C-terminal domain"/>
    <property type="match status" value="1"/>
</dbReference>
<evidence type="ECO:0000256" key="2">
    <source>
        <dbReference type="ARBA" id="ARBA00012438"/>
    </source>
</evidence>
<evidence type="ECO:0000256" key="1">
    <source>
        <dbReference type="ARBA" id="ARBA00000085"/>
    </source>
</evidence>
<evidence type="ECO:0000256" key="3">
    <source>
        <dbReference type="ARBA" id="ARBA00022553"/>
    </source>
</evidence>
<dbReference type="Pfam" id="PF00512">
    <property type="entry name" value="HisKA"/>
    <property type="match status" value="1"/>
</dbReference>
<reference evidence="5 6" key="1">
    <citation type="submission" date="2024-01" db="EMBL/GenBank/DDBJ databases">
        <title>Unpublished Manusciprt.</title>
        <authorList>
            <person name="Duman M."/>
            <person name="Valdes E.G."/>
            <person name="Ajmi N."/>
            <person name="Altun S."/>
            <person name="Saticioglu I.B."/>
        </authorList>
    </citation>
    <scope>NUCLEOTIDE SEQUENCE [LARGE SCALE GENOMIC DNA]</scope>
    <source>
        <strain evidence="5 6">120P</strain>
    </source>
</reference>
<keyword evidence="3" id="KW-0597">Phosphoprotein</keyword>
<dbReference type="CDD" id="cd00082">
    <property type="entry name" value="HisKA"/>
    <property type="match status" value="1"/>
</dbReference>
<evidence type="ECO:0000313" key="5">
    <source>
        <dbReference type="EMBL" id="MEE1868609.1"/>
    </source>
</evidence>
<organism evidence="5 6">
    <name type="scientific">Pseudomonas auratipiscis</name>
    <dbReference type="NCBI Taxonomy" id="3115853"/>
    <lineage>
        <taxon>Bacteria</taxon>
        <taxon>Pseudomonadati</taxon>
        <taxon>Pseudomonadota</taxon>
        <taxon>Gammaproteobacteria</taxon>
        <taxon>Pseudomonadales</taxon>
        <taxon>Pseudomonadaceae</taxon>
        <taxon>Pseudomonas</taxon>
    </lineage>
</organism>
<dbReference type="InterPro" id="IPR004358">
    <property type="entry name" value="Sig_transdc_His_kin-like_C"/>
</dbReference>
<dbReference type="SMART" id="SM00388">
    <property type="entry name" value="HisKA"/>
    <property type="match status" value="1"/>
</dbReference>
<keyword evidence="5" id="KW-0418">Kinase</keyword>
<comment type="caution">
    <text evidence="5">The sequence shown here is derived from an EMBL/GenBank/DDBJ whole genome shotgun (WGS) entry which is preliminary data.</text>
</comment>
<dbReference type="InterPro" id="IPR003661">
    <property type="entry name" value="HisK_dim/P_dom"/>
</dbReference>
<dbReference type="InterPro" id="IPR036890">
    <property type="entry name" value="HATPase_C_sf"/>
</dbReference>
<dbReference type="InterPro" id="IPR003594">
    <property type="entry name" value="HATPase_dom"/>
</dbReference>
<dbReference type="SUPFAM" id="SSF47384">
    <property type="entry name" value="Homodimeric domain of signal transducing histidine kinase"/>
    <property type="match status" value="1"/>
</dbReference>
<dbReference type="PANTHER" id="PTHR43547:SF2">
    <property type="entry name" value="HYBRID SIGNAL TRANSDUCTION HISTIDINE KINASE C"/>
    <property type="match status" value="1"/>
</dbReference>
<dbReference type="Pfam" id="PF02518">
    <property type="entry name" value="HATPase_c"/>
    <property type="match status" value="1"/>
</dbReference>
<dbReference type="RefSeq" id="WP_330080346.1">
    <property type="nucleotide sequence ID" value="NZ_JAZDCU010000012.1"/>
</dbReference>
<dbReference type="CDD" id="cd00075">
    <property type="entry name" value="HATPase"/>
    <property type="match status" value="1"/>
</dbReference>
<gene>
    <name evidence="5" type="ORF">V0R53_19695</name>
</gene>
<sequence length="377" mass="40749">MRLSHFILNNLEPILQEWENFARTVDAPAQALDSKGLRNHAEYVLKAVARDMDTPQTVQEGIDKSQGLGPVSEAETAAQTHAVLCLIDGYSLDQMVSEYRALRSSVLRLWLAKEFAGDEHHVRDIIRFNESIDQALGESIAAFGHAADTTRKMFLGVLGHDLRTPLAAVMMGADLLRQDQDLSGRPQKLAVQIAASVRRANQIVNDLLDLARCNLGSGIPIKPQTTDLEAVCKSVVEEVSACHPQAKIVFGDSSPVPGAFDPLRMGQVITNLVNNAVQHGESGREIQITLGKNAEHACVTVLNFGEPIPPSALPFLFNPQGRFSRFAASEEGASAGLGLGLFIAAEIVKSHGGNIEVESTLEQGTRFRVTLPLGLVP</sequence>
<dbReference type="EMBL" id="JAZDQP010000014">
    <property type="protein sequence ID" value="MEE1868609.1"/>
    <property type="molecule type" value="Genomic_DNA"/>
</dbReference>
<keyword evidence="6" id="KW-1185">Reference proteome</keyword>
<keyword evidence="5" id="KW-0808">Transferase</keyword>
<evidence type="ECO:0000313" key="6">
    <source>
        <dbReference type="Proteomes" id="UP001307839"/>
    </source>
</evidence>
<dbReference type="InterPro" id="IPR036097">
    <property type="entry name" value="HisK_dim/P_sf"/>
</dbReference>
<comment type="catalytic activity">
    <reaction evidence="1">
        <text>ATP + protein L-histidine = ADP + protein N-phospho-L-histidine.</text>
        <dbReference type="EC" id="2.7.13.3"/>
    </reaction>
</comment>
<dbReference type="SMART" id="SM00387">
    <property type="entry name" value="HATPase_c"/>
    <property type="match status" value="1"/>
</dbReference>
<dbReference type="PROSITE" id="PS50109">
    <property type="entry name" value="HIS_KIN"/>
    <property type="match status" value="1"/>
</dbReference>
<dbReference type="Proteomes" id="UP001307839">
    <property type="component" value="Unassembled WGS sequence"/>
</dbReference>
<dbReference type="EC" id="2.7.13.3" evidence="2"/>
<dbReference type="Gene3D" id="1.10.287.130">
    <property type="match status" value="1"/>
</dbReference>
<protein>
    <recommendedName>
        <fullName evidence="2">histidine kinase</fullName>
        <ecNumber evidence="2">2.7.13.3</ecNumber>
    </recommendedName>
</protein>
<dbReference type="SUPFAM" id="SSF55874">
    <property type="entry name" value="ATPase domain of HSP90 chaperone/DNA topoisomerase II/histidine kinase"/>
    <property type="match status" value="1"/>
</dbReference>
<dbReference type="PANTHER" id="PTHR43547">
    <property type="entry name" value="TWO-COMPONENT HISTIDINE KINASE"/>
    <property type="match status" value="1"/>
</dbReference>
<dbReference type="PRINTS" id="PR00344">
    <property type="entry name" value="BCTRLSENSOR"/>
</dbReference>
<accession>A0AB35X2T2</accession>
<proteinExistence type="predicted"/>
<dbReference type="AlphaFoldDB" id="A0AB35X2T2"/>
<evidence type="ECO:0000259" key="4">
    <source>
        <dbReference type="PROSITE" id="PS50109"/>
    </source>
</evidence>